<evidence type="ECO:0000313" key="3">
    <source>
        <dbReference type="Proteomes" id="UP000782843"/>
    </source>
</evidence>
<proteinExistence type="predicted"/>
<dbReference type="AlphaFoldDB" id="A0A955RIM4"/>
<sequence length="174" mass="19978">MDFKKFIKKENGYTLTELMIYVGLFAIISGALITFLVTTINVKLSIDTTNNFTQESRIILDTITKEMRESYNYDIQDEGTKIVLYKDDAQTTESQIYIDNGTVYLTRENGETNGISSGDLKVQELLFEDYTSTNSRNLIHLRMTIKNLDTQKYPPIQDQLELSTSVNFRNGLQD</sequence>
<organism evidence="2 3">
    <name type="scientific">Candidatus Dojkabacteria bacterium</name>
    <dbReference type="NCBI Taxonomy" id="2099670"/>
    <lineage>
        <taxon>Bacteria</taxon>
        <taxon>Candidatus Dojkabacteria</taxon>
    </lineage>
</organism>
<evidence type="ECO:0000313" key="2">
    <source>
        <dbReference type="EMBL" id="MCA9382529.1"/>
    </source>
</evidence>
<accession>A0A955RIM4</accession>
<reference evidence="2" key="1">
    <citation type="submission" date="2020-04" db="EMBL/GenBank/DDBJ databases">
        <authorList>
            <person name="Zhang T."/>
        </authorList>
    </citation>
    <scope>NUCLEOTIDE SEQUENCE</scope>
    <source>
        <strain evidence="2">HKST-UBA10</strain>
    </source>
</reference>
<protein>
    <submittedName>
        <fullName evidence="2">Prepilin-type N-terminal cleavage/methylation domain-containing protein</fullName>
    </submittedName>
</protein>
<dbReference type="Pfam" id="PF07963">
    <property type="entry name" value="N_methyl"/>
    <property type="match status" value="1"/>
</dbReference>
<dbReference type="EMBL" id="JAGQLG010000156">
    <property type="protein sequence ID" value="MCA9382529.1"/>
    <property type="molecule type" value="Genomic_DNA"/>
</dbReference>
<comment type="caution">
    <text evidence="2">The sequence shown here is derived from an EMBL/GenBank/DDBJ whole genome shotgun (WGS) entry which is preliminary data.</text>
</comment>
<reference evidence="2" key="2">
    <citation type="journal article" date="2021" name="Microbiome">
        <title>Successional dynamics and alternative stable states in a saline activated sludge microbial community over 9 years.</title>
        <authorList>
            <person name="Wang Y."/>
            <person name="Ye J."/>
            <person name="Ju F."/>
            <person name="Liu L."/>
            <person name="Boyd J.A."/>
            <person name="Deng Y."/>
            <person name="Parks D.H."/>
            <person name="Jiang X."/>
            <person name="Yin X."/>
            <person name="Woodcroft B.J."/>
            <person name="Tyson G.W."/>
            <person name="Hugenholtz P."/>
            <person name="Polz M.F."/>
            <person name="Zhang T."/>
        </authorList>
    </citation>
    <scope>NUCLEOTIDE SEQUENCE</scope>
    <source>
        <strain evidence="2">HKST-UBA10</strain>
    </source>
</reference>
<dbReference type="InterPro" id="IPR012902">
    <property type="entry name" value="N_methyl_site"/>
</dbReference>
<gene>
    <name evidence="2" type="ORF">KC660_03930</name>
</gene>
<feature type="transmembrane region" description="Helical" evidence="1">
    <location>
        <begin position="20"/>
        <end position="42"/>
    </location>
</feature>
<name>A0A955RIM4_9BACT</name>
<evidence type="ECO:0000256" key="1">
    <source>
        <dbReference type="SAM" id="Phobius"/>
    </source>
</evidence>
<keyword evidence="1" id="KW-0472">Membrane</keyword>
<dbReference type="Proteomes" id="UP000782843">
    <property type="component" value="Unassembled WGS sequence"/>
</dbReference>
<keyword evidence="1" id="KW-1133">Transmembrane helix</keyword>
<keyword evidence="1" id="KW-0812">Transmembrane</keyword>